<name>A0A0F9A712_9ZZZZ</name>
<protein>
    <submittedName>
        <fullName evidence="1">Uncharacterized protein</fullName>
    </submittedName>
</protein>
<reference evidence="1" key="1">
    <citation type="journal article" date="2015" name="Nature">
        <title>Complex archaea that bridge the gap between prokaryotes and eukaryotes.</title>
        <authorList>
            <person name="Spang A."/>
            <person name="Saw J.H."/>
            <person name="Jorgensen S.L."/>
            <person name="Zaremba-Niedzwiedzka K."/>
            <person name="Martijn J."/>
            <person name="Lind A.E."/>
            <person name="van Eijk R."/>
            <person name="Schleper C."/>
            <person name="Guy L."/>
            <person name="Ettema T.J."/>
        </authorList>
    </citation>
    <scope>NUCLEOTIDE SEQUENCE</scope>
</reference>
<comment type="caution">
    <text evidence="1">The sequence shown here is derived from an EMBL/GenBank/DDBJ whole genome shotgun (WGS) entry which is preliminary data.</text>
</comment>
<proteinExistence type="predicted"/>
<evidence type="ECO:0000313" key="1">
    <source>
        <dbReference type="EMBL" id="KKL05245.1"/>
    </source>
</evidence>
<organism evidence="1">
    <name type="scientific">marine sediment metagenome</name>
    <dbReference type="NCBI Taxonomy" id="412755"/>
    <lineage>
        <taxon>unclassified sequences</taxon>
        <taxon>metagenomes</taxon>
        <taxon>ecological metagenomes</taxon>
    </lineage>
</organism>
<dbReference type="AlphaFoldDB" id="A0A0F9A712"/>
<accession>A0A0F9A712</accession>
<dbReference type="EMBL" id="LAZR01044199">
    <property type="protein sequence ID" value="KKL05245.1"/>
    <property type="molecule type" value="Genomic_DNA"/>
</dbReference>
<feature type="non-terminal residue" evidence="1">
    <location>
        <position position="1"/>
    </location>
</feature>
<sequence>DLERPTSGTAQPGGSHLRTLMMLLNVDKVSKRFGGAVPLEVLPEIDLQMAQIAVDQRTPYMYEQAVGLVRGNHASEIADEALNTAVDAEIEKRTAAGSLRSGGITGGSPLLTDALDFNSPEVPEEYRRFKDMPENDVNEFLKMAYPHDSPEVARQKYMKQLTKGNVITAVGS</sequence>
<gene>
    <name evidence="1" type="ORF">LCGC14_2607960</name>
</gene>